<organism evidence="5 6">
    <name type="scientific">Pseudidiomarina maritima</name>
    <dbReference type="NCBI Taxonomy" id="519453"/>
    <lineage>
        <taxon>Bacteria</taxon>
        <taxon>Pseudomonadati</taxon>
        <taxon>Pseudomonadota</taxon>
        <taxon>Gammaproteobacteria</taxon>
        <taxon>Alteromonadales</taxon>
        <taxon>Idiomarinaceae</taxon>
        <taxon>Pseudidiomarina</taxon>
    </lineage>
</organism>
<dbReference type="PANTHER" id="PTHR13096:SF8">
    <property type="entry name" value="RIBOSOMAL OXYGENASE 1"/>
    <property type="match status" value="1"/>
</dbReference>
<dbReference type="GO" id="GO:0046872">
    <property type="term" value="F:metal ion binding"/>
    <property type="evidence" value="ECO:0007669"/>
    <property type="project" value="UniProtKB-KW"/>
</dbReference>
<proteinExistence type="predicted"/>
<evidence type="ECO:0000313" key="5">
    <source>
        <dbReference type="EMBL" id="PWW15173.1"/>
    </source>
</evidence>
<evidence type="ECO:0000256" key="1">
    <source>
        <dbReference type="ARBA" id="ARBA00001954"/>
    </source>
</evidence>
<dbReference type="RefSeq" id="WP_219968229.1">
    <property type="nucleotide sequence ID" value="NZ_QGTT01000002.1"/>
</dbReference>
<dbReference type="SMART" id="SM00558">
    <property type="entry name" value="JmjC"/>
    <property type="match status" value="1"/>
</dbReference>
<dbReference type="GO" id="GO:0005840">
    <property type="term" value="C:ribosome"/>
    <property type="evidence" value="ECO:0007669"/>
    <property type="project" value="UniProtKB-KW"/>
</dbReference>
<gene>
    <name evidence="5" type="ORF">DET45_102177</name>
</gene>
<dbReference type="AlphaFoldDB" id="A0A317QCE4"/>
<evidence type="ECO:0000313" key="6">
    <source>
        <dbReference type="Proteomes" id="UP000246964"/>
    </source>
</evidence>
<keyword evidence="5" id="KW-0689">Ribosomal protein</keyword>
<name>A0A317QCE4_9GAMM</name>
<keyword evidence="6" id="KW-1185">Reference proteome</keyword>
<dbReference type="PROSITE" id="PS51184">
    <property type="entry name" value="JMJC"/>
    <property type="match status" value="1"/>
</dbReference>
<keyword evidence="3" id="KW-0408">Iron</keyword>
<dbReference type="Pfam" id="PF08007">
    <property type="entry name" value="JmjC_2"/>
    <property type="match status" value="1"/>
</dbReference>
<keyword evidence="2" id="KW-0479">Metal-binding</keyword>
<dbReference type="InterPro" id="IPR003347">
    <property type="entry name" value="JmjC_dom"/>
</dbReference>
<evidence type="ECO:0000256" key="3">
    <source>
        <dbReference type="ARBA" id="ARBA00023004"/>
    </source>
</evidence>
<reference evidence="5 6" key="1">
    <citation type="submission" date="2018-05" db="EMBL/GenBank/DDBJ databases">
        <title>Freshwater and sediment microbial communities from various areas in North America, analyzing microbe dynamics in response to fracking.</title>
        <authorList>
            <person name="Lamendella R."/>
        </authorList>
    </citation>
    <scope>NUCLEOTIDE SEQUENCE [LARGE SCALE GENOMIC DNA]</scope>
    <source>
        <strain evidence="5 6">125B1</strain>
    </source>
</reference>
<comment type="caution">
    <text evidence="5">The sequence shown here is derived from an EMBL/GenBank/DDBJ whole genome shotgun (WGS) entry which is preliminary data.</text>
</comment>
<feature type="domain" description="JmjC" evidence="4">
    <location>
        <begin position="96"/>
        <end position="225"/>
    </location>
</feature>
<accession>A0A317QCE4</accession>
<dbReference type="GO" id="GO:0016706">
    <property type="term" value="F:2-oxoglutarate-dependent dioxygenase activity"/>
    <property type="evidence" value="ECO:0007669"/>
    <property type="project" value="TreeGrafter"/>
</dbReference>
<evidence type="ECO:0000256" key="2">
    <source>
        <dbReference type="ARBA" id="ARBA00022723"/>
    </source>
</evidence>
<dbReference type="PANTHER" id="PTHR13096">
    <property type="entry name" value="MINA53 MYC INDUCED NUCLEAR ANTIGEN"/>
    <property type="match status" value="1"/>
</dbReference>
<dbReference type="InterPro" id="IPR039994">
    <property type="entry name" value="NO66-like"/>
</dbReference>
<sequence length="397" mass="44378">MSDVAAITLNLNKTEFLQQDWQQRPRLFRAAFADFEDLVEAEILAGLACEEAVDSRIIENHQGNWNVVHGPFEAYDAFGESGWTLLVQSVNEWIPEVQQLIAPFRFLPDWRIDDVMISFATEGGGVGPHLDQYDVFIIQGQGRRHWRVGERVVGAEEHCPHPDLKQLAQPFTAVIDVVLEPGDMLYIPAGCPHEGIALEPSLNYSVGFRAQNSAELTTAVCDHLLNSSAKLARYRDPHSVDYGAPYQVSQSRLDHLREFALSQLTQLDWDSALMAVLSTSKRPLPQPEAAPSEEELQFCFANQEPLLLCRTPGARILLGPDGHCYSNGEQLALTDANRPFAEYLAGQWQDLELAELTTTSNLDWQHPAALQLLSELIQMGVFYLVDASDEDTDEQHA</sequence>
<dbReference type="Gene3D" id="3.40.366.30">
    <property type="entry name" value="50S ribosomal protein L16 arginine hydroxylase, Chain A, Domain 2"/>
    <property type="match status" value="1"/>
</dbReference>
<dbReference type="SUPFAM" id="SSF51197">
    <property type="entry name" value="Clavaminate synthase-like"/>
    <property type="match status" value="1"/>
</dbReference>
<dbReference type="Proteomes" id="UP000246964">
    <property type="component" value="Unassembled WGS sequence"/>
</dbReference>
<dbReference type="EMBL" id="QGTT01000002">
    <property type="protein sequence ID" value="PWW15173.1"/>
    <property type="molecule type" value="Genomic_DNA"/>
</dbReference>
<protein>
    <submittedName>
        <fullName evidence="5">50S ribosomal protein L16 3-hydroxylase</fullName>
    </submittedName>
</protein>
<keyword evidence="5" id="KW-0687">Ribonucleoprotein</keyword>
<dbReference type="Gene3D" id="2.60.120.650">
    <property type="entry name" value="Cupin"/>
    <property type="match status" value="1"/>
</dbReference>
<comment type="cofactor">
    <cofactor evidence="1">
        <name>Fe(2+)</name>
        <dbReference type="ChEBI" id="CHEBI:29033"/>
    </cofactor>
</comment>
<evidence type="ECO:0000259" key="4">
    <source>
        <dbReference type="PROSITE" id="PS51184"/>
    </source>
</evidence>